<proteinExistence type="predicted"/>
<comment type="cofactor">
    <cofactor evidence="1">
        <name>Zn(2+)</name>
        <dbReference type="ChEBI" id="CHEBI:29105"/>
    </cofactor>
</comment>
<organism evidence="6 7">
    <name type="scientific">Bradyrhizobium cytisi</name>
    <dbReference type="NCBI Taxonomy" id="515489"/>
    <lineage>
        <taxon>Bacteria</taxon>
        <taxon>Pseudomonadati</taxon>
        <taxon>Pseudomonadota</taxon>
        <taxon>Alphaproteobacteria</taxon>
        <taxon>Hyphomicrobiales</taxon>
        <taxon>Nitrobacteraceae</taxon>
        <taxon>Bradyrhizobium</taxon>
    </lineage>
</organism>
<keyword evidence="4" id="KW-0862">Zinc</keyword>
<evidence type="ECO:0000259" key="5">
    <source>
        <dbReference type="Pfam" id="PF24827"/>
    </source>
</evidence>
<dbReference type="AlphaFoldDB" id="A0A5S4VX13"/>
<evidence type="ECO:0000256" key="4">
    <source>
        <dbReference type="ARBA" id="ARBA00022833"/>
    </source>
</evidence>
<dbReference type="GO" id="GO:0016788">
    <property type="term" value="F:hydrolase activity, acting on ester bonds"/>
    <property type="evidence" value="ECO:0007669"/>
    <property type="project" value="InterPro"/>
</dbReference>
<evidence type="ECO:0000256" key="2">
    <source>
        <dbReference type="ARBA" id="ARBA00022723"/>
    </source>
</evidence>
<dbReference type="PANTHER" id="PTHR37326">
    <property type="entry name" value="BLL3975 PROTEIN"/>
    <property type="match status" value="1"/>
</dbReference>
<accession>A0A5S4VX13</accession>
<protein>
    <recommendedName>
        <fullName evidence="5">Succinylglutamate desuccinylase/Aspartoacylase catalytic domain-containing protein</fullName>
    </recommendedName>
</protein>
<comment type="caution">
    <text evidence="6">The sequence shown here is derived from an EMBL/GenBank/DDBJ whole genome shotgun (WGS) entry which is preliminary data.</text>
</comment>
<keyword evidence="2" id="KW-0479">Metal-binding</keyword>
<dbReference type="OrthoDB" id="9782876at2"/>
<name>A0A5S4VX13_9BRAD</name>
<sequence length="215" mass="22807">MQTDPSVILPLCDVVVDLHSGGKTMQFKPFACIHKLEDRKLQARSLELLLAFGAPCSLVLEEIDNGGMLDTTVEQSGKLFLAAELGGGGSASATTVSIADRGLRNVLCHLGIVHGKSALVDGEQAVLDTSAAGAYLHSNHDGLFEMLAELGQVVRAGDPIAQVHSLTDPSQEPIIYKSNGDGVLIGRHFPGLIKQGDFLALVAAPQVKWRNEFLS</sequence>
<dbReference type="InterPro" id="IPR055438">
    <property type="entry name" value="AstE_AspA_cat"/>
</dbReference>
<keyword evidence="3" id="KW-0378">Hydrolase</keyword>
<dbReference type="Proteomes" id="UP000324853">
    <property type="component" value="Unassembled WGS sequence"/>
</dbReference>
<reference evidence="6 7" key="1">
    <citation type="submission" date="2019-08" db="EMBL/GenBank/DDBJ databases">
        <title>Bradyrhizobium hipponensis sp. nov., a rhizobium isolated from a Lupinus angustifolius root nodule in Tunisia.</title>
        <authorList>
            <person name="Off K."/>
            <person name="Rejili M."/>
            <person name="Mars M."/>
            <person name="Brachmann A."/>
            <person name="Marin M."/>
        </authorList>
    </citation>
    <scope>NUCLEOTIDE SEQUENCE [LARGE SCALE GENOMIC DNA]</scope>
    <source>
        <strain evidence="6 7">CTAW11</strain>
    </source>
</reference>
<keyword evidence="7" id="KW-1185">Reference proteome</keyword>
<feature type="domain" description="Succinylglutamate desuccinylase/Aspartoacylase catalytic" evidence="5">
    <location>
        <begin position="10"/>
        <end position="109"/>
    </location>
</feature>
<dbReference type="EMBL" id="VSSR01000143">
    <property type="protein sequence ID" value="TYL70214.1"/>
    <property type="molecule type" value="Genomic_DNA"/>
</dbReference>
<dbReference type="GO" id="GO:0046872">
    <property type="term" value="F:metal ion binding"/>
    <property type="evidence" value="ECO:0007669"/>
    <property type="project" value="UniProtKB-KW"/>
</dbReference>
<gene>
    <name evidence="6" type="ORF">FXB38_41950</name>
</gene>
<dbReference type="PANTHER" id="PTHR37326:SF1">
    <property type="entry name" value="BLL3975 PROTEIN"/>
    <property type="match status" value="1"/>
</dbReference>
<dbReference type="SUPFAM" id="SSF53187">
    <property type="entry name" value="Zn-dependent exopeptidases"/>
    <property type="match status" value="1"/>
</dbReference>
<dbReference type="InterPro" id="IPR053138">
    <property type="entry name" value="N-alpha-Ac-DABA_deacetylase"/>
</dbReference>
<dbReference type="Pfam" id="PF24827">
    <property type="entry name" value="AstE_AspA_cat"/>
    <property type="match status" value="1"/>
</dbReference>
<evidence type="ECO:0000313" key="7">
    <source>
        <dbReference type="Proteomes" id="UP000324853"/>
    </source>
</evidence>
<evidence type="ECO:0000256" key="1">
    <source>
        <dbReference type="ARBA" id="ARBA00001947"/>
    </source>
</evidence>
<evidence type="ECO:0000256" key="3">
    <source>
        <dbReference type="ARBA" id="ARBA00022801"/>
    </source>
</evidence>
<dbReference type="Gene3D" id="3.40.630.10">
    <property type="entry name" value="Zn peptidases"/>
    <property type="match status" value="1"/>
</dbReference>
<evidence type="ECO:0000313" key="6">
    <source>
        <dbReference type="EMBL" id="TYL70214.1"/>
    </source>
</evidence>